<keyword evidence="7" id="KW-1185">Reference proteome</keyword>
<dbReference type="InterPro" id="IPR028082">
    <property type="entry name" value="Peripla_BP_I"/>
</dbReference>
<dbReference type="InterPro" id="IPR001761">
    <property type="entry name" value="Peripla_BP/Lac1_sug-bd_dom"/>
</dbReference>
<dbReference type="PROSITE" id="PS50932">
    <property type="entry name" value="HTH_LACI_2"/>
    <property type="match status" value="1"/>
</dbReference>
<dbReference type="PANTHER" id="PTHR30146">
    <property type="entry name" value="LACI-RELATED TRANSCRIPTIONAL REPRESSOR"/>
    <property type="match status" value="1"/>
</dbReference>
<dbReference type="CDD" id="cd01392">
    <property type="entry name" value="HTH_LacI"/>
    <property type="match status" value="1"/>
</dbReference>
<evidence type="ECO:0000313" key="7">
    <source>
        <dbReference type="Proteomes" id="UP001157091"/>
    </source>
</evidence>
<dbReference type="Pfam" id="PF00532">
    <property type="entry name" value="Peripla_BP_1"/>
    <property type="match status" value="1"/>
</dbReference>
<organism evidence="6 7">
    <name type="scientific">Luteimicrobium album</name>
    <dbReference type="NCBI Taxonomy" id="1054550"/>
    <lineage>
        <taxon>Bacteria</taxon>
        <taxon>Bacillati</taxon>
        <taxon>Actinomycetota</taxon>
        <taxon>Actinomycetes</taxon>
        <taxon>Micrococcales</taxon>
        <taxon>Luteimicrobium</taxon>
    </lineage>
</organism>
<dbReference type="SUPFAM" id="SSF53822">
    <property type="entry name" value="Periplasmic binding protein-like I"/>
    <property type="match status" value="1"/>
</dbReference>
<keyword evidence="1" id="KW-0805">Transcription regulation</keyword>
<proteinExistence type="predicted"/>
<sequence>MNGPNIEEVARAAGVHKSTVSRAFSRPEVVREETREHIIRVAESLGYTISPLAQALRRKTSNLVPLIVPDITNPFFGELARTMTAAAEAHGYQLVLCVTDGDEQRTEHYLESMQSLYAPFAIVAPSTRIDPGKLEGSAFGHRVVVIDRFDEDSAVPTVTVDSTRGIELAFHHLTELGHRSIGYVSGIVGTHTAADRRAAFERFSAERGPARACSVRGEAPARVRGPRRSTPPRTTDPAQSSRPTTSSRSRWWASSHGAGSVCRTTCR</sequence>
<evidence type="ECO:0000256" key="4">
    <source>
        <dbReference type="SAM" id="MobiDB-lite"/>
    </source>
</evidence>
<feature type="domain" description="HTH lacI-type" evidence="5">
    <location>
        <begin position="4"/>
        <end position="58"/>
    </location>
</feature>
<dbReference type="EMBL" id="BSUK01000001">
    <property type="protein sequence ID" value="GMA22553.1"/>
    <property type="molecule type" value="Genomic_DNA"/>
</dbReference>
<protein>
    <recommendedName>
        <fullName evidence="5">HTH lacI-type domain-containing protein</fullName>
    </recommendedName>
</protein>
<evidence type="ECO:0000313" key="6">
    <source>
        <dbReference type="EMBL" id="GMA22553.1"/>
    </source>
</evidence>
<dbReference type="Proteomes" id="UP001157091">
    <property type="component" value="Unassembled WGS sequence"/>
</dbReference>
<dbReference type="InterPro" id="IPR010982">
    <property type="entry name" value="Lambda_DNA-bd_dom_sf"/>
</dbReference>
<accession>A0ABQ6HXZ8</accession>
<evidence type="ECO:0000256" key="1">
    <source>
        <dbReference type="ARBA" id="ARBA00023015"/>
    </source>
</evidence>
<dbReference type="Gene3D" id="3.40.50.2300">
    <property type="match status" value="2"/>
</dbReference>
<reference evidence="7" key="1">
    <citation type="journal article" date="2019" name="Int. J. Syst. Evol. Microbiol.">
        <title>The Global Catalogue of Microorganisms (GCM) 10K type strain sequencing project: providing services to taxonomists for standard genome sequencing and annotation.</title>
        <authorList>
            <consortium name="The Broad Institute Genomics Platform"/>
            <consortium name="The Broad Institute Genome Sequencing Center for Infectious Disease"/>
            <person name="Wu L."/>
            <person name="Ma J."/>
        </authorList>
    </citation>
    <scope>NUCLEOTIDE SEQUENCE [LARGE SCALE GENOMIC DNA]</scope>
    <source>
        <strain evidence="7">NBRC 106348</strain>
    </source>
</reference>
<keyword evidence="2" id="KW-0238">DNA-binding</keyword>
<dbReference type="SUPFAM" id="SSF47413">
    <property type="entry name" value="lambda repressor-like DNA-binding domains"/>
    <property type="match status" value="1"/>
</dbReference>
<comment type="caution">
    <text evidence="6">The sequence shown here is derived from an EMBL/GenBank/DDBJ whole genome shotgun (WGS) entry which is preliminary data.</text>
</comment>
<dbReference type="InterPro" id="IPR000843">
    <property type="entry name" value="HTH_LacI"/>
</dbReference>
<name>A0ABQ6HXZ8_9MICO</name>
<dbReference type="Pfam" id="PF00356">
    <property type="entry name" value="LacI"/>
    <property type="match status" value="1"/>
</dbReference>
<dbReference type="SMART" id="SM00354">
    <property type="entry name" value="HTH_LACI"/>
    <property type="match status" value="1"/>
</dbReference>
<gene>
    <name evidence="6" type="ORF">GCM10025864_03120</name>
</gene>
<dbReference type="Gene3D" id="1.10.260.40">
    <property type="entry name" value="lambda repressor-like DNA-binding domains"/>
    <property type="match status" value="1"/>
</dbReference>
<evidence type="ECO:0000256" key="2">
    <source>
        <dbReference type="ARBA" id="ARBA00023125"/>
    </source>
</evidence>
<feature type="region of interest" description="Disordered" evidence="4">
    <location>
        <begin position="211"/>
        <end position="254"/>
    </location>
</feature>
<keyword evidence="3" id="KW-0804">Transcription</keyword>
<evidence type="ECO:0000256" key="3">
    <source>
        <dbReference type="ARBA" id="ARBA00023163"/>
    </source>
</evidence>
<feature type="compositionally biased region" description="Low complexity" evidence="4">
    <location>
        <begin position="231"/>
        <end position="254"/>
    </location>
</feature>
<evidence type="ECO:0000259" key="5">
    <source>
        <dbReference type="PROSITE" id="PS50932"/>
    </source>
</evidence>
<dbReference type="PANTHER" id="PTHR30146:SF109">
    <property type="entry name" value="HTH-TYPE TRANSCRIPTIONAL REGULATOR GALS"/>
    <property type="match status" value="1"/>
</dbReference>